<organism evidence="6 7">
    <name type="scientific">Microvirga arabica</name>
    <dbReference type="NCBI Taxonomy" id="1128671"/>
    <lineage>
        <taxon>Bacteria</taxon>
        <taxon>Pseudomonadati</taxon>
        <taxon>Pseudomonadota</taxon>
        <taxon>Alphaproteobacteria</taxon>
        <taxon>Hyphomicrobiales</taxon>
        <taxon>Methylobacteriaceae</taxon>
        <taxon>Microvirga</taxon>
    </lineage>
</organism>
<dbReference type="EMBL" id="JBHOMY010000109">
    <property type="protein sequence ID" value="MFC1459406.1"/>
    <property type="molecule type" value="Genomic_DNA"/>
</dbReference>
<dbReference type="GO" id="GO:0004671">
    <property type="term" value="F:protein C-terminal S-isoprenylcysteine carboxyl O-methyltransferase activity"/>
    <property type="evidence" value="ECO:0007669"/>
    <property type="project" value="UniProtKB-EC"/>
</dbReference>
<evidence type="ECO:0000256" key="2">
    <source>
        <dbReference type="ARBA" id="ARBA00022692"/>
    </source>
</evidence>
<comment type="caution">
    <text evidence="6">The sequence shown here is derived from an EMBL/GenBank/DDBJ whole genome shotgun (WGS) entry which is preliminary data.</text>
</comment>
<keyword evidence="7" id="KW-1185">Reference proteome</keyword>
<dbReference type="GO" id="GO:0032259">
    <property type="term" value="P:methylation"/>
    <property type="evidence" value="ECO:0007669"/>
    <property type="project" value="UniProtKB-KW"/>
</dbReference>
<dbReference type="Proteomes" id="UP001593940">
    <property type="component" value="Unassembled WGS sequence"/>
</dbReference>
<feature type="transmembrane region" description="Helical" evidence="5">
    <location>
        <begin position="101"/>
        <end position="124"/>
    </location>
</feature>
<keyword evidence="3 5" id="KW-1133">Transmembrane helix</keyword>
<proteinExistence type="predicted"/>
<evidence type="ECO:0000256" key="4">
    <source>
        <dbReference type="ARBA" id="ARBA00023136"/>
    </source>
</evidence>
<evidence type="ECO:0000313" key="6">
    <source>
        <dbReference type="EMBL" id="MFC1459406.1"/>
    </source>
</evidence>
<sequence>MAGLVLLGRFTEVNVPLLRTFVAGWLVKGFFLPFMFDAAYHDVEWLLATDLREQLLASQYGWYELSYRMLFGLDVIWGGAGYLLTLRLFQTHVRSVDQSLDSWVVCLVCYTPFWPLISTSYLAYEDGLYWGYWLADYPMVKTAWGGTILILLGIYCWATVSFGARFSNLTHRGILTNGPYRWSKHPAYLAKNLSWWLISMPFLSETSLAEAARLSILLLAVNAIYYWRAKTEERHLAHDPVYAEYMAWIAHHGLLAKLRDVCRSRGALPSGR</sequence>
<evidence type="ECO:0000256" key="5">
    <source>
        <dbReference type="SAM" id="Phobius"/>
    </source>
</evidence>
<name>A0ABV6YE24_9HYPH</name>
<feature type="transmembrane region" description="Helical" evidence="5">
    <location>
        <begin position="144"/>
        <end position="166"/>
    </location>
</feature>
<dbReference type="InterPro" id="IPR007269">
    <property type="entry name" value="ICMT_MeTrfase"/>
</dbReference>
<feature type="transmembrane region" description="Helical" evidence="5">
    <location>
        <begin position="69"/>
        <end position="89"/>
    </location>
</feature>
<evidence type="ECO:0000313" key="7">
    <source>
        <dbReference type="Proteomes" id="UP001593940"/>
    </source>
</evidence>
<evidence type="ECO:0000256" key="1">
    <source>
        <dbReference type="ARBA" id="ARBA00004141"/>
    </source>
</evidence>
<evidence type="ECO:0000256" key="3">
    <source>
        <dbReference type="ARBA" id="ARBA00022989"/>
    </source>
</evidence>
<accession>A0ABV6YE24</accession>
<reference evidence="6 7" key="1">
    <citation type="submission" date="2024-09" db="EMBL/GenBank/DDBJ databases">
        <title>Nodulacao em especies de Leguminosae Basais da Amazonia e Caracterizacao dos Rizobios e Bacterias Associadas aos Nodulos.</title>
        <authorList>
            <person name="Jambeiro I.C.A."/>
            <person name="Lopes I.S."/>
            <person name="Aguiar E.R.G.R."/>
            <person name="Santos A.F.J."/>
            <person name="Dos Santos J.M.F."/>
            <person name="Gross E."/>
        </authorList>
    </citation>
    <scope>NUCLEOTIDE SEQUENCE [LARGE SCALE GENOMIC DNA]</scope>
    <source>
        <strain evidence="6 7">BRUESC1165</strain>
    </source>
</reference>
<feature type="transmembrane region" description="Helical" evidence="5">
    <location>
        <begin position="17"/>
        <end position="36"/>
    </location>
</feature>
<dbReference type="RefSeq" id="WP_377031072.1">
    <property type="nucleotide sequence ID" value="NZ_JBHOMY010000109.1"/>
</dbReference>
<dbReference type="EC" id="2.1.1.100" evidence="6"/>
<dbReference type="Gene3D" id="1.20.120.1630">
    <property type="match status" value="1"/>
</dbReference>
<gene>
    <name evidence="6" type="ORF">ACETIH_22435</name>
</gene>
<keyword evidence="6" id="KW-0808">Transferase</keyword>
<dbReference type="EC" id="2.1.1.334" evidence="6"/>
<comment type="subcellular location">
    <subcellularLocation>
        <location evidence="1">Membrane</location>
        <topology evidence="1">Multi-pass membrane protein</topology>
    </subcellularLocation>
</comment>
<keyword evidence="6" id="KW-0489">Methyltransferase</keyword>
<protein>
    <submittedName>
        <fullName evidence="6">Methyltransferase family protein</fullName>
        <ecNumber evidence="6">2.1.1.100</ecNumber>
        <ecNumber evidence="6">2.1.1.334</ecNumber>
    </submittedName>
</protein>
<keyword evidence="4 5" id="KW-0472">Membrane</keyword>
<keyword evidence="2 5" id="KW-0812">Transmembrane</keyword>
<dbReference type="Pfam" id="PF04140">
    <property type="entry name" value="ICMT"/>
    <property type="match status" value="1"/>
</dbReference>